<accession>A0AAV4FFL3</accession>
<dbReference type="EMBL" id="BMAT01004261">
    <property type="protein sequence ID" value="GFR71135.1"/>
    <property type="molecule type" value="Genomic_DNA"/>
</dbReference>
<dbReference type="InterPro" id="IPR036770">
    <property type="entry name" value="Ankyrin_rpt-contain_sf"/>
</dbReference>
<proteinExistence type="predicted"/>
<evidence type="ECO:0000313" key="1">
    <source>
        <dbReference type="EMBL" id="GFR71135.1"/>
    </source>
</evidence>
<name>A0AAV4FFL3_9GAST</name>
<organism evidence="1 2">
    <name type="scientific">Elysia marginata</name>
    <dbReference type="NCBI Taxonomy" id="1093978"/>
    <lineage>
        <taxon>Eukaryota</taxon>
        <taxon>Metazoa</taxon>
        <taxon>Spiralia</taxon>
        <taxon>Lophotrochozoa</taxon>
        <taxon>Mollusca</taxon>
        <taxon>Gastropoda</taxon>
        <taxon>Heterobranchia</taxon>
        <taxon>Euthyneura</taxon>
        <taxon>Panpulmonata</taxon>
        <taxon>Sacoglossa</taxon>
        <taxon>Placobranchoidea</taxon>
        <taxon>Plakobranchidae</taxon>
        <taxon>Elysia</taxon>
    </lineage>
</organism>
<comment type="caution">
    <text evidence="1">The sequence shown here is derived from an EMBL/GenBank/DDBJ whole genome shotgun (WGS) entry which is preliminary data.</text>
</comment>
<evidence type="ECO:0000313" key="2">
    <source>
        <dbReference type="Proteomes" id="UP000762676"/>
    </source>
</evidence>
<dbReference type="Proteomes" id="UP000762676">
    <property type="component" value="Unassembled WGS sequence"/>
</dbReference>
<protein>
    <submittedName>
        <fullName evidence="1">Uncharacterized protein</fullName>
    </submittedName>
</protein>
<sequence length="97" mass="10515">MIRSGRNMPTKRKFPILPVAAATNRAAETGFDGDRVDQTLEDGSGLLHLAALSQNTASVQYLVQARVSPRIRDRRGKYTIQYLLCATGPLSSGGRSP</sequence>
<reference evidence="1 2" key="1">
    <citation type="journal article" date="2021" name="Elife">
        <title>Chloroplast acquisition without the gene transfer in kleptoplastic sea slugs, Plakobranchus ocellatus.</title>
        <authorList>
            <person name="Maeda T."/>
            <person name="Takahashi S."/>
            <person name="Yoshida T."/>
            <person name="Shimamura S."/>
            <person name="Takaki Y."/>
            <person name="Nagai Y."/>
            <person name="Toyoda A."/>
            <person name="Suzuki Y."/>
            <person name="Arimoto A."/>
            <person name="Ishii H."/>
            <person name="Satoh N."/>
            <person name="Nishiyama T."/>
            <person name="Hasebe M."/>
            <person name="Maruyama T."/>
            <person name="Minagawa J."/>
            <person name="Obokata J."/>
            <person name="Shigenobu S."/>
        </authorList>
    </citation>
    <scope>NUCLEOTIDE SEQUENCE [LARGE SCALE GENOMIC DNA]</scope>
</reference>
<dbReference type="SUPFAM" id="SSF48403">
    <property type="entry name" value="Ankyrin repeat"/>
    <property type="match status" value="1"/>
</dbReference>
<keyword evidence="2" id="KW-1185">Reference proteome</keyword>
<dbReference type="Gene3D" id="1.25.40.20">
    <property type="entry name" value="Ankyrin repeat-containing domain"/>
    <property type="match status" value="1"/>
</dbReference>
<dbReference type="AlphaFoldDB" id="A0AAV4FFL3"/>
<gene>
    <name evidence="1" type="ORF">ElyMa_002088200</name>
</gene>